<dbReference type="EMBL" id="KV454407">
    <property type="protein sequence ID" value="ODQ67344.1"/>
    <property type="molecule type" value="Genomic_DNA"/>
</dbReference>
<dbReference type="OrthoDB" id="424465at2759"/>
<dbReference type="InterPro" id="IPR041667">
    <property type="entry name" value="Cupin_8"/>
</dbReference>
<evidence type="ECO:0000313" key="3">
    <source>
        <dbReference type="EMBL" id="ODQ67344.1"/>
    </source>
</evidence>
<accession>A0A1E3PQ30</accession>
<dbReference type="InterPro" id="IPR050910">
    <property type="entry name" value="JMJD6_ArgDemeth/LysHydrox"/>
</dbReference>
<feature type="region of interest" description="Disordered" evidence="1">
    <location>
        <begin position="1"/>
        <end position="25"/>
    </location>
</feature>
<keyword evidence="4" id="KW-1185">Reference proteome</keyword>
<dbReference type="STRING" id="857566.A0A1E3PQ30"/>
<evidence type="ECO:0000256" key="1">
    <source>
        <dbReference type="SAM" id="MobiDB-lite"/>
    </source>
</evidence>
<protein>
    <submittedName>
        <fullName evidence="3">Clavaminate synthase-like protein</fullName>
    </submittedName>
</protein>
<dbReference type="SUPFAM" id="SSF51197">
    <property type="entry name" value="Clavaminate synthase-like"/>
    <property type="match status" value="1"/>
</dbReference>
<gene>
    <name evidence="3" type="ORF">NADFUDRAFT_56172</name>
</gene>
<dbReference type="GO" id="GO:0005634">
    <property type="term" value="C:nucleus"/>
    <property type="evidence" value="ECO:0007669"/>
    <property type="project" value="TreeGrafter"/>
</dbReference>
<dbReference type="InterPro" id="IPR003347">
    <property type="entry name" value="JmjC_dom"/>
</dbReference>
<dbReference type="GO" id="GO:0000987">
    <property type="term" value="F:cis-regulatory region sequence-specific DNA binding"/>
    <property type="evidence" value="ECO:0007669"/>
    <property type="project" value="TreeGrafter"/>
</dbReference>
<dbReference type="PANTHER" id="PTHR12480:SF21">
    <property type="entry name" value="JMJC DOMAIN-CONTAINING PROTEIN 8"/>
    <property type="match status" value="1"/>
</dbReference>
<evidence type="ECO:0000313" key="4">
    <source>
        <dbReference type="Proteomes" id="UP000095009"/>
    </source>
</evidence>
<sequence>MSIEEPKSKKRKTSSRLSKAHPLGVKPSGNALVAADGGRAAKELRAKGLGNLNVFSDEILITILADLGNPTDLLNLSHSSRFLYAFGFFDELWKTVFVSMKGTSTRGPDRWLGTWRRTLLNISEDEDKPISCHGMIYSDALYRSFQCSQINFADHLDLSGTAAPPETQIPRVSYDMSSDDFKNHWSDKPFILSTDKHNCSEDKLPRWPSWTSDNINERFGDVVFRQECVDWRYSTYKQYMEHNSDESPLYLFDCGSQAIKTLTSEYTVPAIFQQDLFSVCSTAPSFRPDHRWIIIGSERSGSTFHKDPNATCAWNAVIQGEKYWMLFPPNGIASPPGVHTDDNESEVTAPCSIAEWVLGGFYREAIEMAKDETMYVPAGWWHLVINSNQGDNIAITQNFIPEGKQFAHALDFIKNKPDQISGFKDQRIKDALTAQELMSNYSKTRPEPQNIHNQGIELEYGDDDGLCMNDKVFDLFINRLRDSAYKDQVDSALEIVAKFERERVLKGQKLAALEHEKSSKWEELTNESEAGFSFGFGFAVDEEAENNICIN</sequence>
<dbReference type="InterPro" id="IPR036047">
    <property type="entry name" value="F-box-like_dom_sf"/>
</dbReference>
<dbReference type="PROSITE" id="PS51184">
    <property type="entry name" value="JMJC"/>
    <property type="match status" value="1"/>
</dbReference>
<dbReference type="Pfam" id="PF13621">
    <property type="entry name" value="Cupin_8"/>
    <property type="match status" value="1"/>
</dbReference>
<dbReference type="SMART" id="SM00558">
    <property type="entry name" value="JmjC"/>
    <property type="match status" value="1"/>
</dbReference>
<dbReference type="SUPFAM" id="SSF81383">
    <property type="entry name" value="F-box domain"/>
    <property type="match status" value="1"/>
</dbReference>
<dbReference type="Proteomes" id="UP000095009">
    <property type="component" value="Unassembled WGS sequence"/>
</dbReference>
<dbReference type="Gene3D" id="2.60.120.650">
    <property type="entry name" value="Cupin"/>
    <property type="match status" value="1"/>
</dbReference>
<organism evidence="3 4">
    <name type="scientific">Nadsonia fulvescens var. elongata DSM 6958</name>
    <dbReference type="NCBI Taxonomy" id="857566"/>
    <lineage>
        <taxon>Eukaryota</taxon>
        <taxon>Fungi</taxon>
        <taxon>Dikarya</taxon>
        <taxon>Ascomycota</taxon>
        <taxon>Saccharomycotina</taxon>
        <taxon>Dipodascomycetes</taxon>
        <taxon>Dipodascales</taxon>
        <taxon>Dipodascales incertae sedis</taxon>
        <taxon>Nadsonia</taxon>
    </lineage>
</organism>
<feature type="domain" description="JmjC" evidence="2">
    <location>
        <begin position="257"/>
        <end position="416"/>
    </location>
</feature>
<dbReference type="PANTHER" id="PTHR12480">
    <property type="entry name" value="ARGININE DEMETHYLASE AND LYSYL-HYDROXYLASE JMJD"/>
    <property type="match status" value="1"/>
</dbReference>
<dbReference type="AlphaFoldDB" id="A0A1E3PQ30"/>
<reference evidence="3 4" key="1">
    <citation type="journal article" date="2016" name="Proc. Natl. Acad. Sci. U.S.A.">
        <title>Comparative genomics of biotechnologically important yeasts.</title>
        <authorList>
            <person name="Riley R."/>
            <person name="Haridas S."/>
            <person name="Wolfe K.H."/>
            <person name="Lopes M.R."/>
            <person name="Hittinger C.T."/>
            <person name="Goeker M."/>
            <person name="Salamov A.A."/>
            <person name="Wisecaver J.H."/>
            <person name="Long T.M."/>
            <person name="Calvey C.H."/>
            <person name="Aerts A.L."/>
            <person name="Barry K.W."/>
            <person name="Choi C."/>
            <person name="Clum A."/>
            <person name="Coughlan A.Y."/>
            <person name="Deshpande S."/>
            <person name="Douglass A.P."/>
            <person name="Hanson S.J."/>
            <person name="Klenk H.-P."/>
            <person name="LaButti K.M."/>
            <person name="Lapidus A."/>
            <person name="Lindquist E.A."/>
            <person name="Lipzen A.M."/>
            <person name="Meier-Kolthoff J.P."/>
            <person name="Ohm R.A."/>
            <person name="Otillar R.P."/>
            <person name="Pangilinan J.L."/>
            <person name="Peng Y."/>
            <person name="Rokas A."/>
            <person name="Rosa C.A."/>
            <person name="Scheuner C."/>
            <person name="Sibirny A.A."/>
            <person name="Slot J.C."/>
            <person name="Stielow J.B."/>
            <person name="Sun H."/>
            <person name="Kurtzman C.P."/>
            <person name="Blackwell M."/>
            <person name="Grigoriev I.V."/>
            <person name="Jeffries T.W."/>
        </authorList>
    </citation>
    <scope>NUCLEOTIDE SEQUENCE [LARGE SCALE GENOMIC DNA]</scope>
    <source>
        <strain evidence="3 4">DSM 6958</strain>
    </source>
</reference>
<name>A0A1E3PQ30_9ASCO</name>
<evidence type="ECO:0000259" key="2">
    <source>
        <dbReference type="PROSITE" id="PS51184"/>
    </source>
</evidence>
<proteinExistence type="predicted"/>